<sequence length="273" mass="32035">MPDDWGFFERVSESKEQMRILVNCAWKKDAPPSGLGQLLSITINLYSVRSQQKSKVGMIAELEKLEQRLEDAVSAEGEANYIGRINTPKRLEYYYYISDNALLNSLKAMLGQHQEYRLHYYAKPDPDWSFYRYMLPDALEELLIHNAQMVYALLNRGDDIRQPRNVYHWLLFRDSDERKMMRMKLEGMGYRIEEGKSGEPEPEYPYPLVISRFEDVRLETVNGRVDELYRMLGGNGGKYDGWGSVMKQPAIYRLRLWLKKRLCTLSLSGRHKV</sequence>
<keyword evidence="5" id="KW-1185">Reference proteome</keyword>
<dbReference type="Gene3D" id="3.30.70.970">
    <property type="entry name" value="RraB-like"/>
    <property type="match status" value="1"/>
</dbReference>
<protein>
    <recommendedName>
        <fullName evidence="6">DUF695 domain-containing protein</fullName>
    </recommendedName>
</protein>
<dbReference type="Pfam" id="PF05117">
    <property type="entry name" value="DUF695"/>
    <property type="match status" value="1"/>
</dbReference>
<dbReference type="AlphaFoldDB" id="A0A229NT35"/>
<keyword evidence="1" id="KW-0175">Coiled coil</keyword>
<dbReference type="RefSeq" id="WP_089526673.1">
    <property type="nucleotide sequence ID" value="NZ_NMUQ01000004.1"/>
</dbReference>
<evidence type="ECO:0000256" key="1">
    <source>
        <dbReference type="SAM" id="Coils"/>
    </source>
</evidence>
<reference evidence="4 5" key="1">
    <citation type="submission" date="2017-07" db="EMBL/GenBank/DDBJ databases">
        <title>Paenibacillus herberti R33 genome sequencing and assembly.</title>
        <authorList>
            <person name="Su W."/>
        </authorList>
    </citation>
    <scope>NUCLEOTIDE SEQUENCE [LARGE SCALE GENOMIC DNA]</scope>
    <source>
        <strain evidence="4 5">R33</strain>
    </source>
</reference>
<dbReference type="InterPro" id="IPR016097">
    <property type="entry name" value="DUF695"/>
</dbReference>
<dbReference type="OrthoDB" id="7839302at2"/>
<organism evidence="4 5">
    <name type="scientific">Paenibacillus herberti</name>
    <dbReference type="NCBI Taxonomy" id="1619309"/>
    <lineage>
        <taxon>Bacteria</taxon>
        <taxon>Bacillati</taxon>
        <taxon>Bacillota</taxon>
        <taxon>Bacilli</taxon>
        <taxon>Bacillales</taxon>
        <taxon>Paenibacillaceae</taxon>
        <taxon>Paenibacillus</taxon>
    </lineage>
</organism>
<evidence type="ECO:0008006" key="6">
    <source>
        <dbReference type="Google" id="ProtNLM"/>
    </source>
</evidence>
<dbReference type="Pfam" id="PF06877">
    <property type="entry name" value="RraB"/>
    <property type="match status" value="1"/>
</dbReference>
<dbReference type="InterPro" id="IPR009671">
    <property type="entry name" value="RraB_dom"/>
</dbReference>
<evidence type="ECO:0000259" key="3">
    <source>
        <dbReference type="Pfam" id="PF06877"/>
    </source>
</evidence>
<dbReference type="Proteomes" id="UP000215145">
    <property type="component" value="Unassembled WGS sequence"/>
</dbReference>
<name>A0A229NT35_9BACL</name>
<dbReference type="SUPFAM" id="SSF89946">
    <property type="entry name" value="Hypothetical protein VC0424"/>
    <property type="match status" value="1"/>
</dbReference>
<feature type="domain" description="DUF695" evidence="2">
    <location>
        <begin position="4"/>
        <end position="133"/>
    </location>
</feature>
<evidence type="ECO:0000313" key="4">
    <source>
        <dbReference type="EMBL" id="OXM13040.1"/>
    </source>
</evidence>
<evidence type="ECO:0000313" key="5">
    <source>
        <dbReference type="Proteomes" id="UP000215145"/>
    </source>
</evidence>
<feature type="domain" description="Regulator of ribonuclease activity B" evidence="3">
    <location>
        <begin position="144"/>
        <end position="243"/>
    </location>
</feature>
<evidence type="ECO:0000259" key="2">
    <source>
        <dbReference type="Pfam" id="PF05117"/>
    </source>
</evidence>
<dbReference type="InterPro" id="IPR036701">
    <property type="entry name" value="RraB-like_sf"/>
</dbReference>
<proteinExistence type="predicted"/>
<feature type="coiled-coil region" evidence="1">
    <location>
        <begin position="48"/>
        <end position="75"/>
    </location>
</feature>
<accession>A0A229NT35</accession>
<gene>
    <name evidence="4" type="ORF">CGZ75_22935</name>
</gene>
<dbReference type="EMBL" id="NMUQ01000004">
    <property type="protein sequence ID" value="OXM13040.1"/>
    <property type="molecule type" value="Genomic_DNA"/>
</dbReference>
<comment type="caution">
    <text evidence="4">The sequence shown here is derived from an EMBL/GenBank/DDBJ whole genome shotgun (WGS) entry which is preliminary data.</text>
</comment>